<dbReference type="InterPro" id="IPR036388">
    <property type="entry name" value="WH-like_DNA-bd_sf"/>
</dbReference>
<evidence type="ECO:0000256" key="3">
    <source>
        <dbReference type="ARBA" id="ARBA00023125"/>
    </source>
</evidence>
<dbReference type="AlphaFoldDB" id="A0A060LX10"/>
<gene>
    <name evidence="6" type="ORF">BleG1_0215</name>
</gene>
<protein>
    <submittedName>
        <fullName evidence="6">HTH-type LysR family transcriptional regulator</fullName>
    </submittedName>
</protein>
<dbReference type="InterPro" id="IPR005119">
    <property type="entry name" value="LysR_subst-bd"/>
</dbReference>
<dbReference type="GO" id="GO:0000976">
    <property type="term" value="F:transcription cis-regulatory region binding"/>
    <property type="evidence" value="ECO:0007669"/>
    <property type="project" value="TreeGrafter"/>
</dbReference>
<evidence type="ECO:0000256" key="4">
    <source>
        <dbReference type="ARBA" id="ARBA00023163"/>
    </source>
</evidence>
<accession>A0A060LX10</accession>
<evidence type="ECO:0000313" key="6">
    <source>
        <dbReference type="EMBL" id="AIC92823.1"/>
    </source>
</evidence>
<evidence type="ECO:0000256" key="1">
    <source>
        <dbReference type="ARBA" id="ARBA00009437"/>
    </source>
</evidence>
<dbReference type="EMBL" id="CP003923">
    <property type="protein sequence ID" value="AIC92823.1"/>
    <property type="molecule type" value="Genomic_DNA"/>
</dbReference>
<name>A0A060LX10_9BACI</name>
<dbReference type="PANTHER" id="PTHR30126:SF40">
    <property type="entry name" value="HTH-TYPE TRANSCRIPTIONAL REGULATOR GLTR"/>
    <property type="match status" value="1"/>
</dbReference>
<dbReference type="Pfam" id="PF00126">
    <property type="entry name" value="HTH_1"/>
    <property type="match status" value="1"/>
</dbReference>
<dbReference type="CDD" id="cd08442">
    <property type="entry name" value="PBP2_YofA_SoxR_like"/>
    <property type="match status" value="1"/>
</dbReference>
<dbReference type="eggNOG" id="COG0583">
    <property type="taxonomic scope" value="Bacteria"/>
</dbReference>
<dbReference type="PATRIC" id="fig|1246626.3.peg.197"/>
<dbReference type="STRING" id="1246626.BleG1_0215"/>
<keyword evidence="7" id="KW-1185">Reference proteome</keyword>
<dbReference type="RefSeq" id="WP_051667229.1">
    <property type="nucleotide sequence ID" value="NZ_CP003923.1"/>
</dbReference>
<reference evidence="6 7" key="1">
    <citation type="journal article" date="2014" name="Gene">
        <title>A comparative genomic analysis of the alkalitolerant soil bacterium Bacillus lehensis G1.</title>
        <authorList>
            <person name="Noor Y.M."/>
            <person name="Samsulrizal N.H."/>
            <person name="Jema'on N.A."/>
            <person name="Low K.O."/>
            <person name="Ramli A.N."/>
            <person name="Alias N.I."/>
            <person name="Damis S.I."/>
            <person name="Fuzi S.F."/>
            <person name="Isa M.N."/>
            <person name="Murad A.M."/>
            <person name="Raih M.F."/>
            <person name="Bakar F.D."/>
            <person name="Najimudin N."/>
            <person name="Mahadi N.M."/>
            <person name="Illias R.M."/>
        </authorList>
    </citation>
    <scope>NUCLEOTIDE SEQUENCE [LARGE SCALE GENOMIC DNA]</scope>
    <source>
        <strain evidence="6 7">G1</strain>
    </source>
</reference>
<proteinExistence type="inferred from homology"/>
<dbReference type="InterPro" id="IPR000847">
    <property type="entry name" value="LysR_HTH_N"/>
</dbReference>
<dbReference type="InterPro" id="IPR036390">
    <property type="entry name" value="WH_DNA-bd_sf"/>
</dbReference>
<evidence type="ECO:0000313" key="7">
    <source>
        <dbReference type="Proteomes" id="UP000027142"/>
    </source>
</evidence>
<dbReference type="Proteomes" id="UP000027142">
    <property type="component" value="Chromosome"/>
</dbReference>
<dbReference type="SUPFAM" id="SSF53850">
    <property type="entry name" value="Periplasmic binding protein-like II"/>
    <property type="match status" value="1"/>
</dbReference>
<dbReference type="Gene3D" id="3.40.190.290">
    <property type="match status" value="1"/>
</dbReference>
<organism evidence="6 7">
    <name type="scientific">Shouchella lehensis G1</name>
    <dbReference type="NCBI Taxonomy" id="1246626"/>
    <lineage>
        <taxon>Bacteria</taxon>
        <taxon>Bacillati</taxon>
        <taxon>Bacillota</taxon>
        <taxon>Bacilli</taxon>
        <taxon>Bacillales</taxon>
        <taxon>Bacillaceae</taxon>
        <taxon>Shouchella</taxon>
    </lineage>
</organism>
<keyword evidence="3" id="KW-0238">DNA-binding</keyword>
<dbReference type="OrthoDB" id="9803735at2"/>
<comment type="similarity">
    <text evidence="1">Belongs to the LysR transcriptional regulatory family.</text>
</comment>
<feature type="domain" description="HTH lysR-type" evidence="5">
    <location>
        <begin position="1"/>
        <end position="56"/>
    </location>
</feature>
<dbReference type="SUPFAM" id="SSF46785">
    <property type="entry name" value="Winged helix' DNA-binding domain"/>
    <property type="match status" value="1"/>
</dbReference>
<dbReference type="KEGG" id="ble:BleG1_0215"/>
<dbReference type="Gene3D" id="1.10.10.10">
    <property type="entry name" value="Winged helix-like DNA-binding domain superfamily/Winged helix DNA-binding domain"/>
    <property type="match status" value="1"/>
</dbReference>
<dbReference type="PROSITE" id="PS50931">
    <property type="entry name" value="HTH_LYSR"/>
    <property type="match status" value="1"/>
</dbReference>
<dbReference type="GO" id="GO:0003700">
    <property type="term" value="F:DNA-binding transcription factor activity"/>
    <property type="evidence" value="ECO:0007669"/>
    <property type="project" value="InterPro"/>
</dbReference>
<dbReference type="PANTHER" id="PTHR30126">
    <property type="entry name" value="HTH-TYPE TRANSCRIPTIONAL REGULATOR"/>
    <property type="match status" value="1"/>
</dbReference>
<evidence type="ECO:0000256" key="2">
    <source>
        <dbReference type="ARBA" id="ARBA00023015"/>
    </source>
</evidence>
<dbReference type="Pfam" id="PF03466">
    <property type="entry name" value="LysR_substrate"/>
    <property type="match status" value="1"/>
</dbReference>
<keyword evidence="4" id="KW-0804">Transcription</keyword>
<dbReference type="HOGENOM" id="CLU_039613_6_1_9"/>
<evidence type="ECO:0000259" key="5">
    <source>
        <dbReference type="PROSITE" id="PS50931"/>
    </source>
</evidence>
<sequence length="287" mass="32776">MDDLKTFVEVAKQNSMSKAAEVFRVGQSNVTMKMKRLEAFYQCNLFLRTPHGVRLTNEGKVLYERTVTLLHYWEQTNEMMSKKEVFRELFIGSMETTAAIRLPSLLAEVYRTYPNVLINLETGTSEQIVNKLMNYEIDAGFIAGFVNKSGIIGFPIFKEEMVLITSKSLGERLDSTFVQLEGQNMLTFKTGCSYRQLLETFLYDHALTTTRKMEFGSIEAIIGCVKNGMGISILPYSVVKNHTNITFNALPSKYSMVETYFVYRENEWLSLYSVMEQVGKNSKEGCS</sequence>
<keyword evidence="2" id="KW-0805">Transcription regulation</keyword>